<dbReference type="Proteomes" id="UP000035368">
    <property type="component" value="Chromosome"/>
</dbReference>
<dbReference type="RefSeq" id="WP_144413427.1">
    <property type="nucleotide sequence ID" value="NZ_CP011541.1"/>
</dbReference>
<gene>
    <name evidence="1" type="ORF">CEPID_02995</name>
</gene>
<organism evidence="1 2">
    <name type="scientific">Corynebacterium epidermidicanis</name>
    <dbReference type="NCBI Taxonomy" id="1050174"/>
    <lineage>
        <taxon>Bacteria</taxon>
        <taxon>Bacillati</taxon>
        <taxon>Actinomycetota</taxon>
        <taxon>Actinomycetes</taxon>
        <taxon>Mycobacteriales</taxon>
        <taxon>Corynebacteriaceae</taxon>
        <taxon>Corynebacterium</taxon>
    </lineage>
</organism>
<sequence length="63" mass="6932">MNKSTISMDVVKIGPLIVDIRELQVGDTPNPRVQKLGWQVGNERPHNMPITLLAVPPQGTEDS</sequence>
<proteinExistence type="predicted"/>
<accession>A0A0G3GMV9</accession>
<name>A0A0G3GMV9_9CORY</name>
<protein>
    <submittedName>
        <fullName evidence="1">Uncharacterized protein</fullName>
    </submittedName>
</protein>
<evidence type="ECO:0000313" key="1">
    <source>
        <dbReference type="EMBL" id="AKK02479.1"/>
    </source>
</evidence>
<evidence type="ECO:0000313" key="2">
    <source>
        <dbReference type="Proteomes" id="UP000035368"/>
    </source>
</evidence>
<dbReference type="KEGG" id="cei:CEPID_02995"/>
<dbReference type="EMBL" id="CP011541">
    <property type="protein sequence ID" value="AKK02479.1"/>
    <property type="molecule type" value="Genomic_DNA"/>
</dbReference>
<dbReference type="PATRIC" id="fig|1050174.4.peg.609"/>
<dbReference type="AlphaFoldDB" id="A0A0G3GMV9"/>
<reference evidence="1 2" key="1">
    <citation type="submission" date="2015-05" db="EMBL/GenBank/DDBJ databases">
        <title>Complete genome sequence of Corynebacterium epidermidicanis DSM 45586, isolated from the skin of a dog suffering from pruritus.</title>
        <authorList>
            <person name="Ruckert C."/>
            <person name="Albersmeier A."/>
            <person name="Winkler A."/>
            <person name="Tauch A."/>
        </authorList>
    </citation>
    <scope>NUCLEOTIDE SEQUENCE [LARGE SCALE GENOMIC DNA]</scope>
    <source>
        <strain evidence="1 2">DSM 45586</strain>
    </source>
</reference>
<keyword evidence="2" id="KW-1185">Reference proteome</keyword>